<dbReference type="SUPFAM" id="SSF57667">
    <property type="entry name" value="beta-beta-alpha zinc fingers"/>
    <property type="match status" value="6"/>
</dbReference>
<feature type="domain" description="C2H2-type" evidence="9">
    <location>
        <begin position="597"/>
        <end position="624"/>
    </location>
</feature>
<dbReference type="PANTHER" id="PTHR24379:SF121">
    <property type="entry name" value="C2H2-TYPE DOMAIN-CONTAINING PROTEIN"/>
    <property type="match status" value="1"/>
</dbReference>
<dbReference type="GeneID" id="117648135"/>
<gene>
    <name evidence="11" type="primary">LOC117648135</name>
</gene>
<dbReference type="Proteomes" id="UP000515158">
    <property type="component" value="Unplaced"/>
</dbReference>
<keyword evidence="2" id="KW-0479">Metal-binding</keyword>
<dbReference type="AlphaFoldDB" id="A0A6P8Z7Y5"/>
<dbReference type="PANTHER" id="PTHR24379">
    <property type="entry name" value="KRAB AND ZINC FINGER DOMAIN-CONTAINING"/>
    <property type="match status" value="1"/>
</dbReference>
<accession>A0A6P8Z7Y5</accession>
<evidence type="ECO:0000256" key="4">
    <source>
        <dbReference type="ARBA" id="ARBA00022771"/>
    </source>
</evidence>
<dbReference type="SMART" id="SM00355">
    <property type="entry name" value="ZnF_C2H2"/>
    <property type="match status" value="14"/>
</dbReference>
<feature type="region of interest" description="Disordered" evidence="8">
    <location>
        <begin position="76"/>
        <end position="99"/>
    </location>
</feature>
<sequence length="959" mass="107625">MRVLGRYMRMPAKPRKKPMSLSAFKKKVSGMLETISRLETTERSEAYGYLQNCVNVLGVHKLGLNLADLASLNLKPDSGNSSKAPSNEEKASPVKEVQVASATSSSIQVSVISRNERVNVISYSKSDATPASSDKSNLSKPESSKVTESSSKTDKICNEKPTKPVTASTDNPRKSVVSKAALCEDQIASDDHICSEDNTASDVEPATSNQKDQKEREAPLPCSECGAKVKSRRAMLAHLDRHVSTPVSCRACRRSFNTLLALDFHFEDFCVSKTLVCPQCEEVFSCRTHFNNHVEGHNRNNCQMCPALFTNRKNLVVHMADAHNVVMLADAAFVCNIPGCERRFVKKSTLHRHLQLHHTTEGQIVCITCGTYLEDEEEYKAHTQTHKLLTCEDCSETFTRRQQYLVHMASHESSKYKCITCDQILPTKARVLEHRKDGHQVEGLSVDFACDKCDERFHTSAELRDHSHTHKPPGAISCKYCFKTFSTKKVCNSHMRNQHGIVVENGCEASLICDQCGKQFRSPGLLSKHLSRVHSEQIYSCSYCDHKTNNEVNMRRHRALHTSQEQQFVCDQCGASFQALSTLKDHNLFVHSDERNFNCHVCNKSFKRKNDLRRHFRSHSNDRMYVCHCKQSYKFMSHLRRHQETAHKSVPNSRIVQRLVKDASGNLVKKPKPVKEKKICKSKKGTQSKSDISEAQEQFTDDPVGVVQHENPGVQLLTVNNDDQVVAMSVSDLPISDQHVDPYNLQVAYDGLNYSDAKTQLVYTSTPPGSHHVMSLQLPQFELVEPMPYDAESVMDMSTTSHADINNHHGPMLMSIASSESSSQPVMTLITGLEHNTLFTTQADIGTMTDHSNVYTDSLLHAHTSVAHVKSVDSFTEAHVLDPKTSQADISTMTDMYNVYDSPANMCVTQQQHHHHPHHPHELAPLSYTPLDPCHSILLPPHQSWHISEDSNLAQYSTC</sequence>
<protein>
    <submittedName>
        <fullName evidence="11">Zinc finger protein 271-like</fullName>
    </submittedName>
</protein>
<evidence type="ECO:0000259" key="9">
    <source>
        <dbReference type="PROSITE" id="PS50157"/>
    </source>
</evidence>
<feature type="compositionally biased region" description="Low complexity" evidence="8">
    <location>
        <begin position="139"/>
        <end position="150"/>
    </location>
</feature>
<evidence type="ECO:0000256" key="1">
    <source>
        <dbReference type="ARBA" id="ARBA00004123"/>
    </source>
</evidence>
<feature type="compositionally biased region" description="Polar residues" evidence="8">
    <location>
        <begin position="196"/>
        <end position="210"/>
    </location>
</feature>
<feature type="domain" description="C2H2-type" evidence="9">
    <location>
        <begin position="568"/>
        <end position="596"/>
    </location>
</feature>
<dbReference type="InterPro" id="IPR036236">
    <property type="entry name" value="Znf_C2H2_sf"/>
</dbReference>
<comment type="subcellular location">
    <subcellularLocation>
        <location evidence="1">Nucleus</location>
    </subcellularLocation>
</comment>
<evidence type="ECO:0000256" key="7">
    <source>
        <dbReference type="PROSITE-ProRule" id="PRU00042"/>
    </source>
</evidence>
<feature type="region of interest" description="Disordered" evidence="8">
    <location>
        <begin position="126"/>
        <end position="174"/>
    </location>
</feature>
<feature type="compositionally biased region" description="Polar residues" evidence="8">
    <location>
        <begin position="687"/>
        <end position="696"/>
    </location>
</feature>
<dbReference type="PROSITE" id="PS50157">
    <property type="entry name" value="ZINC_FINGER_C2H2_2"/>
    <property type="match status" value="7"/>
</dbReference>
<feature type="domain" description="C2H2-type" evidence="9">
    <location>
        <begin position="448"/>
        <end position="470"/>
    </location>
</feature>
<reference evidence="11" key="1">
    <citation type="submission" date="2025-08" db="UniProtKB">
        <authorList>
            <consortium name="RefSeq"/>
        </authorList>
    </citation>
    <scope>IDENTIFICATION</scope>
    <source>
        <tissue evidence="11">Total insect</tissue>
    </source>
</reference>
<feature type="compositionally biased region" description="Basic and acidic residues" evidence="8">
    <location>
        <begin position="151"/>
        <end position="162"/>
    </location>
</feature>
<evidence type="ECO:0000256" key="5">
    <source>
        <dbReference type="ARBA" id="ARBA00022833"/>
    </source>
</evidence>
<dbReference type="Pfam" id="PF00096">
    <property type="entry name" value="zf-C2H2"/>
    <property type="match status" value="3"/>
</dbReference>
<feature type="domain" description="C2H2-type" evidence="9">
    <location>
        <begin position="333"/>
        <end position="363"/>
    </location>
</feature>
<dbReference type="InParanoid" id="A0A6P8Z7Y5"/>
<keyword evidence="10" id="KW-1185">Reference proteome</keyword>
<dbReference type="Gene3D" id="3.30.160.60">
    <property type="entry name" value="Classic Zinc Finger"/>
    <property type="match status" value="8"/>
</dbReference>
<organism evidence="11">
    <name type="scientific">Thrips palmi</name>
    <name type="common">Melon thrips</name>
    <dbReference type="NCBI Taxonomy" id="161013"/>
    <lineage>
        <taxon>Eukaryota</taxon>
        <taxon>Metazoa</taxon>
        <taxon>Ecdysozoa</taxon>
        <taxon>Arthropoda</taxon>
        <taxon>Hexapoda</taxon>
        <taxon>Insecta</taxon>
        <taxon>Pterygota</taxon>
        <taxon>Neoptera</taxon>
        <taxon>Paraneoptera</taxon>
        <taxon>Thysanoptera</taxon>
        <taxon>Terebrantia</taxon>
        <taxon>Thripoidea</taxon>
        <taxon>Thripidae</taxon>
        <taxon>Thrips</taxon>
    </lineage>
</organism>
<feature type="compositionally biased region" description="Polar residues" evidence="8">
    <location>
        <begin position="126"/>
        <end position="138"/>
    </location>
</feature>
<name>A0A6P8Z7Y5_THRPL</name>
<proteinExistence type="predicted"/>
<keyword evidence="4 7" id="KW-0863">Zinc-finger</keyword>
<evidence type="ECO:0000313" key="11">
    <source>
        <dbReference type="RefSeq" id="XP_034246276.1"/>
    </source>
</evidence>
<dbReference type="OrthoDB" id="3565419at2759"/>
<dbReference type="PROSITE" id="PS00028">
    <property type="entry name" value="ZINC_FINGER_C2H2_1"/>
    <property type="match status" value="9"/>
</dbReference>
<keyword evidence="6" id="KW-0539">Nucleus</keyword>
<dbReference type="InterPro" id="IPR013087">
    <property type="entry name" value="Znf_C2H2_type"/>
</dbReference>
<dbReference type="RefSeq" id="XP_034246276.1">
    <property type="nucleotide sequence ID" value="XM_034390385.1"/>
</dbReference>
<evidence type="ECO:0000256" key="6">
    <source>
        <dbReference type="ARBA" id="ARBA00023242"/>
    </source>
</evidence>
<dbReference type="GO" id="GO:0005634">
    <property type="term" value="C:nucleus"/>
    <property type="evidence" value="ECO:0007669"/>
    <property type="project" value="UniProtKB-SubCell"/>
</dbReference>
<keyword evidence="5" id="KW-0862">Zinc</keyword>
<feature type="region of interest" description="Disordered" evidence="8">
    <location>
        <begin position="194"/>
        <end position="219"/>
    </location>
</feature>
<dbReference type="FunFam" id="3.30.160.60:FF:000145">
    <property type="entry name" value="Zinc finger protein 574"/>
    <property type="match status" value="1"/>
</dbReference>
<dbReference type="KEGG" id="tpal:117648135"/>
<evidence type="ECO:0000256" key="2">
    <source>
        <dbReference type="ARBA" id="ARBA00022723"/>
    </source>
</evidence>
<evidence type="ECO:0000256" key="3">
    <source>
        <dbReference type="ARBA" id="ARBA00022737"/>
    </source>
</evidence>
<feature type="domain" description="C2H2-type" evidence="9">
    <location>
        <begin position="539"/>
        <end position="566"/>
    </location>
</feature>
<keyword evidence="3" id="KW-0677">Repeat</keyword>
<evidence type="ECO:0000256" key="8">
    <source>
        <dbReference type="SAM" id="MobiDB-lite"/>
    </source>
</evidence>
<dbReference type="GO" id="GO:0008270">
    <property type="term" value="F:zinc ion binding"/>
    <property type="evidence" value="ECO:0007669"/>
    <property type="project" value="UniProtKB-KW"/>
</dbReference>
<feature type="region of interest" description="Disordered" evidence="8">
    <location>
        <begin position="674"/>
        <end position="696"/>
    </location>
</feature>
<feature type="domain" description="C2H2-type" evidence="9">
    <location>
        <begin position="389"/>
        <end position="416"/>
    </location>
</feature>
<evidence type="ECO:0000313" key="10">
    <source>
        <dbReference type="Proteomes" id="UP000515158"/>
    </source>
</evidence>
<feature type="domain" description="C2H2-type" evidence="9">
    <location>
        <begin position="511"/>
        <end position="539"/>
    </location>
</feature>